<dbReference type="EMBL" id="HACG01039533">
    <property type="protein sequence ID" value="CEK86398.1"/>
    <property type="molecule type" value="Transcribed_RNA"/>
</dbReference>
<name>A0A0B7B045_9EUPU</name>
<evidence type="ECO:0008006" key="2">
    <source>
        <dbReference type="Google" id="ProtNLM"/>
    </source>
</evidence>
<reference evidence="1" key="1">
    <citation type="submission" date="2014-12" db="EMBL/GenBank/DDBJ databases">
        <title>Insight into the proteome of Arion vulgaris.</title>
        <authorList>
            <person name="Aradska J."/>
            <person name="Bulat T."/>
            <person name="Smidak R."/>
            <person name="Sarate P."/>
            <person name="Gangsoo J."/>
            <person name="Sialana F."/>
            <person name="Bilban M."/>
            <person name="Lubec G."/>
        </authorList>
    </citation>
    <scope>NUCLEOTIDE SEQUENCE</scope>
    <source>
        <tissue evidence="1">Skin</tissue>
    </source>
</reference>
<sequence>METYDDTLSKIITPSSSLDDLNVLEPDQYEDITNVIPNVLFDGGDLLVIQTSDNNDDVDFSDYLPGISDVSEEFSILEQASTSLNDFESTSSTQSISNSTFPVINPGLSYESSSSENCVWVIAPSVTETSQSIISDVIKQEIRCKIQLKRINQGQEELKADFTQPDTTISYTDVQKRNEIREKNKQYARQSRDRVKHEWKRLEETNRELVQLNVEVRNKLKKLREKFRMTNDLLQYHHRECSICSKPGGVCSICSTATVMNSCPNCKMSVFSKQHASRNVFNINDSQK</sequence>
<protein>
    <recommendedName>
        <fullName evidence="2">BZIP domain-containing protein</fullName>
    </recommendedName>
</protein>
<gene>
    <name evidence="1" type="primary">ORF153497</name>
</gene>
<dbReference type="CDD" id="cd14686">
    <property type="entry name" value="bZIP"/>
    <property type="match status" value="1"/>
</dbReference>
<dbReference type="AlphaFoldDB" id="A0A0B7B045"/>
<evidence type="ECO:0000313" key="1">
    <source>
        <dbReference type="EMBL" id="CEK86398.1"/>
    </source>
</evidence>
<accession>A0A0B7B045</accession>
<organism evidence="1">
    <name type="scientific">Arion vulgaris</name>
    <dbReference type="NCBI Taxonomy" id="1028688"/>
    <lineage>
        <taxon>Eukaryota</taxon>
        <taxon>Metazoa</taxon>
        <taxon>Spiralia</taxon>
        <taxon>Lophotrochozoa</taxon>
        <taxon>Mollusca</taxon>
        <taxon>Gastropoda</taxon>
        <taxon>Heterobranchia</taxon>
        <taxon>Euthyneura</taxon>
        <taxon>Panpulmonata</taxon>
        <taxon>Eupulmonata</taxon>
        <taxon>Stylommatophora</taxon>
        <taxon>Helicina</taxon>
        <taxon>Arionoidea</taxon>
        <taxon>Arionidae</taxon>
        <taxon>Arion</taxon>
    </lineage>
</organism>
<proteinExistence type="predicted"/>